<protein>
    <submittedName>
        <fullName evidence="1">Uncharacterized protein</fullName>
    </submittedName>
</protein>
<proteinExistence type="predicted"/>
<reference evidence="2" key="1">
    <citation type="submission" date="2017-06" db="EMBL/GenBank/DDBJ databases">
        <authorList>
            <person name="Cremers G."/>
        </authorList>
    </citation>
    <scope>NUCLEOTIDE SEQUENCE [LARGE SCALE GENOMIC DNA]</scope>
</reference>
<organism evidence="1 2">
    <name type="scientific">Candidatus Methanoperedens nitratireducens</name>
    <dbReference type="NCBI Taxonomy" id="1392998"/>
    <lineage>
        <taxon>Archaea</taxon>
        <taxon>Methanobacteriati</taxon>
        <taxon>Methanobacteriota</taxon>
        <taxon>Stenosarchaea group</taxon>
        <taxon>Methanomicrobia</taxon>
        <taxon>Methanosarcinales</taxon>
        <taxon>ANME-2 cluster</taxon>
        <taxon>Candidatus Methanoperedentaceae</taxon>
        <taxon>Candidatus Methanoperedens</taxon>
    </lineage>
</organism>
<gene>
    <name evidence="1" type="ORF">MNV_720006</name>
</gene>
<accession>A0A284VTA1</accession>
<evidence type="ECO:0000313" key="2">
    <source>
        <dbReference type="Proteomes" id="UP000218615"/>
    </source>
</evidence>
<sequence>METYPREDRWKAEIENKVMKKLDEFVAQM</sequence>
<dbReference type="EMBL" id="FZMP01000221">
    <property type="protein sequence ID" value="SNQ62439.1"/>
    <property type="molecule type" value="Genomic_DNA"/>
</dbReference>
<keyword evidence="2" id="KW-1185">Reference proteome</keyword>
<evidence type="ECO:0000313" key="1">
    <source>
        <dbReference type="EMBL" id="SNQ62439.1"/>
    </source>
</evidence>
<dbReference type="AlphaFoldDB" id="A0A284VTA1"/>
<dbReference type="Proteomes" id="UP000218615">
    <property type="component" value="Unassembled WGS sequence"/>
</dbReference>
<name>A0A284VTA1_9EURY</name>